<keyword evidence="1" id="KW-0472">Membrane</keyword>
<dbReference type="AlphaFoldDB" id="A0A7U3ZNG7"/>
<proteinExistence type="predicted"/>
<evidence type="ECO:0000256" key="1">
    <source>
        <dbReference type="SAM" id="Phobius"/>
    </source>
</evidence>
<dbReference type="Proteomes" id="UP000000493">
    <property type="component" value="Chromosome"/>
</dbReference>
<keyword evidence="1" id="KW-0812">Transmembrane</keyword>
<dbReference type="EMBL" id="CP002859">
    <property type="protein sequence ID" value="AEI50452.1"/>
    <property type="molecule type" value="Genomic_DNA"/>
</dbReference>
<protein>
    <recommendedName>
        <fullName evidence="4">Phosphatidate cytidylyltransferase</fullName>
    </recommendedName>
</protein>
<reference evidence="3" key="1">
    <citation type="submission" date="2011-06" db="EMBL/GenBank/DDBJ databases">
        <title>The complete genome of chromosome of Runella slithyformis DSM 19594.</title>
        <authorList>
            <consortium name="US DOE Joint Genome Institute (JGI-PGF)"/>
            <person name="Lucas S."/>
            <person name="Han J."/>
            <person name="Lapidus A."/>
            <person name="Bruce D."/>
            <person name="Goodwin L."/>
            <person name="Pitluck S."/>
            <person name="Peters L."/>
            <person name="Kyrpides N."/>
            <person name="Mavromatis K."/>
            <person name="Ivanova N."/>
            <person name="Ovchinnikova G."/>
            <person name="Zhang X."/>
            <person name="Misra M."/>
            <person name="Detter J.C."/>
            <person name="Tapia R."/>
            <person name="Han C."/>
            <person name="Land M."/>
            <person name="Hauser L."/>
            <person name="Markowitz V."/>
            <person name="Cheng J.-F."/>
            <person name="Hugenholtz P."/>
            <person name="Woyke T."/>
            <person name="Wu D."/>
            <person name="Tindall B."/>
            <person name="Faehrich R."/>
            <person name="Brambilla E."/>
            <person name="Klenk H.-P."/>
            <person name="Eisen J.A."/>
        </authorList>
    </citation>
    <scope>NUCLEOTIDE SEQUENCE [LARGE SCALE GENOMIC DNA]</scope>
    <source>
        <strain evidence="3">ATCC 29530 / DSM 19594 / LMG 11500 / NCIMB 11436 / LSU 4</strain>
    </source>
</reference>
<keyword evidence="3" id="KW-1185">Reference proteome</keyword>
<dbReference type="PROSITE" id="PS51257">
    <property type="entry name" value="PROKAR_LIPOPROTEIN"/>
    <property type="match status" value="1"/>
</dbReference>
<name>A0A7U3ZNG7_RUNSL</name>
<accession>A0A7U3ZNG7</accession>
<organism evidence="2 3">
    <name type="scientific">Runella slithyformis (strain ATCC 29530 / DSM 19594 / LMG 11500 / NCIMB 11436 / LSU 4)</name>
    <dbReference type="NCBI Taxonomy" id="761193"/>
    <lineage>
        <taxon>Bacteria</taxon>
        <taxon>Pseudomonadati</taxon>
        <taxon>Bacteroidota</taxon>
        <taxon>Cytophagia</taxon>
        <taxon>Cytophagales</taxon>
        <taxon>Spirosomataceae</taxon>
        <taxon>Runella</taxon>
    </lineage>
</organism>
<evidence type="ECO:0000313" key="2">
    <source>
        <dbReference type="EMBL" id="AEI50452.1"/>
    </source>
</evidence>
<keyword evidence="1" id="KW-1133">Transmembrane helix</keyword>
<evidence type="ECO:0000313" key="3">
    <source>
        <dbReference type="Proteomes" id="UP000000493"/>
    </source>
</evidence>
<reference evidence="2 3" key="2">
    <citation type="journal article" date="2012" name="Stand. Genomic Sci.">
        <title>Complete genome sequence of the aquatic bacterium Runella slithyformis type strain (LSU 4(T)).</title>
        <authorList>
            <person name="Copeland A."/>
            <person name="Zhang X."/>
            <person name="Misra M."/>
            <person name="Lapidus A."/>
            <person name="Nolan M."/>
            <person name="Lucas S."/>
            <person name="Deshpande S."/>
            <person name="Cheng J.F."/>
            <person name="Tapia R."/>
            <person name="Goodwin L.A."/>
            <person name="Pitluck S."/>
            <person name="Liolios K."/>
            <person name="Pagani I."/>
            <person name="Ivanova N."/>
            <person name="Mikhailova N."/>
            <person name="Pati A."/>
            <person name="Chen A."/>
            <person name="Palaniappan K."/>
            <person name="Land M."/>
            <person name="Hauser L."/>
            <person name="Pan C."/>
            <person name="Jeffries C.D."/>
            <person name="Detter J.C."/>
            <person name="Brambilla E.M."/>
            <person name="Rohde M."/>
            <person name="Djao O.D."/>
            <person name="Goker M."/>
            <person name="Sikorski J."/>
            <person name="Tindall B.J."/>
            <person name="Woyke T."/>
            <person name="Bristow J."/>
            <person name="Eisen J.A."/>
            <person name="Markowitz V."/>
            <person name="Hugenholtz P."/>
            <person name="Kyrpides N.C."/>
            <person name="Klenk H.P."/>
            <person name="Mavromatis K."/>
        </authorList>
    </citation>
    <scope>NUCLEOTIDE SEQUENCE [LARGE SCALE GENOMIC DNA]</scope>
    <source>
        <strain evidence="3">ATCC 29530 / DSM 19594 / LMG 11500 / NCIMB 11436 / LSU 4</strain>
    </source>
</reference>
<feature type="transmembrane region" description="Helical" evidence="1">
    <location>
        <begin position="31"/>
        <end position="52"/>
    </location>
</feature>
<dbReference type="KEGG" id="rsi:Runsl_4105"/>
<evidence type="ECO:0008006" key="4">
    <source>
        <dbReference type="Google" id="ProtNLM"/>
    </source>
</evidence>
<dbReference type="RefSeq" id="WP_013929750.1">
    <property type="nucleotide sequence ID" value="NC_015703.1"/>
</dbReference>
<gene>
    <name evidence="2" type="ordered locus">Runsl_4105</name>
</gene>
<sequence>MKKINLIVLAASVLGLSSCDAIGGIFKAGFNVGVIVVLLVIVLVIVGAFKLFGGGENKS</sequence>